<dbReference type="PRINTS" id="PR00420">
    <property type="entry name" value="RNGMNOXGNASE"/>
</dbReference>
<dbReference type="Gene3D" id="3.50.50.60">
    <property type="entry name" value="FAD/NAD(P)-binding domain"/>
    <property type="match status" value="1"/>
</dbReference>
<evidence type="ECO:0000259" key="7">
    <source>
        <dbReference type="Pfam" id="PF01494"/>
    </source>
</evidence>
<dbReference type="EMBL" id="VFML01000001">
    <property type="protein sequence ID" value="TQJ01806.1"/>
    <property type="molecule type" value="Genomic_DNA"/>
</dbReference>
<keyword evidence="5" id="KW-0560">Oxidoreductase</keyword>
<dbReference type="Proteomes" id="UP000320876">
    <property type="component" value="Unassembled WGS sequence"/>
</dbReference>
<gene>
    <name evidence="8" type="ORF">FB471_1522</name>
</gene>
<evidence type="ECO:0000256" key="2">
    <source>
        <dbReference type="ARBA" id="ARBA00022630"/>
    </source>
</evidence>
<dbReference type="GO" id="GO:0004502">
    <property type="term" value="F:kynurenine 3-monooxygenase activity"/>
    <property type="evidence" value="ECO:0007669"/>
    <property type="project" value="TreeGrafter"/>
</dbReference>
<accession>A0A542DFG4</accession>
<dbReference type="GO" id="GO:0070189">
    <property type="term" value="P:kynurenine metabolic process"/>
    <property type="evidence" value="ECO:0007669"/>
    <property type="project" value="TreeGrafter"/>
</dbReference>
<name>A0A542DFG4_AMYCI</name>
<dbReference type="SUPFAM" id="SSF51905">
    <property type="entry name" value="FAD/NAD(P)-binding domain"/>
    <property type="match status" value="1"/>
</dbReference>
<dbReference type="RefSeq" id="WP_211357982.1">
    <property type="nucleotide sequence ID" value="NZ_VFML01000001.1"/>
</dbReference>
<sequence>MAAHRPTITIIGAGLAGSLMSIYAARRGFPVVVYERRGDPREPGAADAKRSINLGLSQRGIRALDEVGLLRTIRAEVAPMRGRVVHHHDGRLSFQPYGTSAEQILHSVLRHDLNTALIRRAEDLGVTFHFGQPLRELDLDSGTALIGEAEVATEVIIGADGVHSVVRDQLPHSRTDRKTLEWGYKEVHIPAGPDGARRTDPEALHVWPGERGLIVAHPNVDGTLTGTVFLPHEGPASFATLTSPAAVRRFFTARFPDALSLMPDLVEEFLAHPVGSLHTIRTAPWHAGARVVLLGDAAHAVYPFYGQGMNSSFEDCSVLDACLAEHEDLPTAFAEFQRRRKRHTDVLAELSERNFVELRDRVSSPLYAIRKKADLVLNKLLGDRWMPLYTMISHTTVPYADALATARRQDRVLGALGAAALLAAGAGFRAARSLSTVRRRGAQC</sequence>
<protein>
    <submittedName>
        <fullName evidence="8">Kynurenine 3-monooxygenase</fullName>
    </submittedName>
</protein>
<dbReference type="GO" id="GO:0071949">
    <property type="term" value="F:FAD binding"/>
    <property type="evidence" value="ECO:0007669"/>
    <property type="project" value="InterPro"/>
</dbReference>
<comment type="caution">
    <text evidence="8">The sequence shown here is derived from an EMBL/GenBank/DDBJ whole genome shotgun (WGS) entry which is preliminary data.</text>
</comment>
<dbReference type="InterPro" id="IPR036188">
    <property type="entry name" value="FAD/NAD-bd_sf"/>
</dbReference>
<keyword evidence="9" id="KW-1185">Reference proteome</keyword>
<comment type="cofactor">
    <cofactor evidence="1">
        <name>FAD</name>
        <dbReference type="ChEBI" id="CHEBI:57692"/>
    </cofactor>
</comment>
<evidence type="ECO:0000256" key="5">
    <source>
        <dbReference type="ARBA" id="ARBA00023002"/>
    </source>
</evidence>
<organism evidence="8 9">
    <name type="scientific">Amycolatopsis cihanbeyliensis</name>
    <dbReference type="NCBI Taxonomy" id="1128664"/>
    <lineage>
        <taxon>Bacteria</taxon>
        <taxon>Bacillati</taxon>
        <taxon>Actinomycetota</taxon>
        <taxon>Actinomycetes</taxon>
        <taxon>Pseudonocardiales</taxon>
        <taxon>Pseudonocardiaceae</taxon>
        <taxon>Amycolatopsis</taxon>
    </lineage>
</organism>
<evidence type="ECO:0000256" key="4">
    <source>
        <dbReference type="ARBA" id="ARBA00022857"/>
    </source>
</evidence>
<reference evidence="8 9" key="1">
    <citation type="submission" date="2019-06" db="EMBL/GenBank/DDBJ databases">
        <title>Sequencing the genomes of 1000 actinobacteria strains.</title>
        <authorList>
            <person name="Klenk H.-P."/>
        </authorList>
    </citation>
    <scope>NUCLEOTIDE SEQUENCE [LARGE SCALE GENOMIC DNA]</scope>
    <source>
        <strain evidence="8 9">DSM 45679</strain>
    </source>
</reference>
<evidence type="ECO:0000256" key="3">
    <source>
        <dbReference type="ARBA" id="ARBA00022827"/>
    </source>
</evidence>
<feature type="domain" description="FAD-binding" evidence="7">
    <location>
        <begin position="8"/>
        <end position="326"/>
    </location>
</feature>
<keyword evidence="4" id="KW-0521">NADP</keyword>
<evidence type="ECO:0000313" key="9">
    <source>
        <dbReference type="Proteomes" id="UP000320876"/>
    </source>
</evidence>
<dbReference type="InterPro" id="IPR002938">
    <property type="entry name" value="FAD-bd"/>
</dbReference>
<evidence type="ECO:0000256" key="1">
    <source>
        <dbReference type="ARBA" id="ARBA00001974"/>
    </source>
</evidence>
<dbReference type="PANTHER" id="PTHR46028">
    <property type="entry name" value="KYNURENINE 3-MONOOXYGENASE"/>
    <property type="match status" value="1"/>
</dbReference>
<dbReference type="PANTHER" id="PTHR46028:SF2">
    <property type="entry name" value="KYNURENINE 3-MONOOXYGENASE"/>
    <property type="match status" value="1"/>
</dbReference>
<keyword evidence="2" id="KW-0285">Flavoprotein</keyword>
<dbReference type="Pfam" id="PF01494">
    <property type="entry name" value="FAD_binding_3"/>
    <property type="match status" value="1"/>
</dbReference>
<proteinExistence type="predicted"/>
<keyword evidence="3" id="KW-0274">FAD</keyword>
<dbReference type="AlphaFoldDB" id="A0A542DFG4"/>
<keyword evidence="6 8" id="KW-0503">Monooxygenase</keyword>
<evidence type="ECO:0000256" key="6">
    <source>
        <dbReference type="ARBA" id="ARBA00023033"/>
    </source>
</evidence>
<evidence type="ECO:0000313" key="8">
    <source>
        <dbReference type="EMBL" id="TQJ01806.1"/>
    </source>
</evidence>